<reference evidence="9" key="2">
    <citation type="submission" date="2022-06" db="UniProtKB">
        <authorList>
            <consortium name="EnsemblMetazoa"/>
        </authorList>
    </citation>
    <scope>IDENTIFICATION</scope>
    <source>
        <strain evidence="9">PS312</strain>
    </source>
</reference>
<keyword evidence="10" id="KW-1185">Reference proteome</keyword>
<feature type="domain" description="Galactokinase N-terminal" evidence="8">
    <location>
        <begin position="4"/>
        <end position="52"/>
    </location>
</feature>
<evidence type="ECO:0000256" key="4">
    <source>
        <dbReference type="ARBA" id="ARBA00022777"/>
    </source>
</evidence>
<evidence type="ECO:0008006" key="11">
    <source>
        <dbReference type="Google" id="ProtNLM"/>
    </source>
</evidence>
<dbReference type="PIRSF" id="PIRSF000530">
    <property type="entry name" value="Galactokinase"/>
    <property type="match status" value="1"/>
</dbReference>
<dbReference type="InterPro" id="IPR013750">
    <property type="entry name" value="GHMP_kinase_C_dom"/>
</dbReference>
<evidence type="ECO:0000259" key="6">
    <source>
        <dbReference type="Pfam" id="PF00288"/>
    </source>
</evidence>
<evidence type="ECO:0000313" key="9">
    <source>
        <dbReference type="EnsemblMetazoa" id="PPA31641.1"/>
    </source>
</evidence>
<dbReference type="InterPro" id="IPR000705">
    <property type="entry name" value="Galactokinase"/>
</dbReference>
<dbReference type="PRINTS" id="PR00959">
    <property type="entry name" value="MEVGALKINASE"/>
</dbReference>
<proteinExistence type="inferred from homology"/>
<evidence type="ECO:0000256" key="1">
    <source>
        <dbReference type="ARBA" id="ARBA00006566"/>
    </source>
</evidence>
<reference evidence="10" key="1">
    <citation type="journal article" date="2008" name="Nat. Genet.">
        <title>The Pristionchus pacificus genome provides a unique perspective on nematode lifestyle and parasitism.</title>
        <authorList>
            <person name="Dieterich C."/>
            <person name="Clifton S.W."/>
            <person name="Schuster L.N."/>
            <person name="Chinwalla A."/>
            <person name="Delehaunty K."/>
            <person name="Dinkelacker I."/>
            <person name="Fulton L."/>
            <person name="Fulton R."/>
            <person name="Godfrey J."/>
            <person name="Minx P."/>
            <person name="Mitreva M."/>
            <person name="Roeseler W."/>
            <person name="Tian H."/>
            <person name="Witte H."/>
            <person name="Yang S.P."/>
            <person name="Wilson R.K."/>
            <person name="Sommer R.J."/>
        </authorList>
    </citation>
    <scope>NUCLEOTIDE SEQUENCE [LARGE SCALE GENOMIC DNA]</scope>
    <source>
        <strain evidence="10">PS312</strain>
    </source>
</reference>
<dbReference type="InterPro" id="IPR019539">
    <property type="entry name" value="GalKase_N"/>
</dbReference>
<keyword evidence="3" id="KW-0547">Nucleotide-binding</keyword>
<evidence type="ECO:0000259" key="8">
    <source>
        <dbReference type="Pfam" id="PF10509"/>
    </source>
</evidence>
<evidence type="ECO:0000256" key="2">
    <source>
        <dbReference type="ARBA" id="ARBA00022679"/>
    </source>
</evidence>
<dbReference type="InterPro" id="IPR019741">
    <property type="entry name" value="Galactokinase_CS"/>
</dbReference>
<dbReference type="SUPFAM" id="SSF55060">
    <property type="entry name" value="GHMP Kinase, C-terminal domain"/>
    <property type="match status" value="1"/>
</dbReference>
<dbReference type="GO" id="GO:0004335">
    <property type="term" value="F:galactokinase activity"/>
    <property type="evidence" value="ECO:0000318"/>
    <property type="project" value="GO_Central"/>
</dbReference>
<dbReference type="GO" id="GO:0005524">
    <property type="term" value="F:ATP binding"/>
    <property type="evidence" value="ECO:0007669"/>
    <property type="project" value="UniProtKB-KW"/>
</dbReference>
<feature type="domain" description="GHMP kinase N-terminal" evidence="6">
    <location>
        <begin position="90"/>
        <end position="179"/>
    </location>
</feature>
<accession>A0A8R1YQE2</accession>
<dbReference type="Pfam" id="PF00288">
    <property type="entry name" value="GHMP_kinases_N"/>
    <property type="match status" value="1"/>
</dbReference>
<dbReference type="InterPro" id="IPR020568">
    <property type="entry name" value="Ribosomal_Su5_D2-typ_SF"/>
</dbReference>
<keyword evidence="5" id="KW-0067">ATP-binding</keyword>
<dbReference type="InterPro" id="IPR014721">
    <property type="entry name" value="Ribsml_uS5_D2-typ_fold_subgr"/>
</dbReference>
<evidence type="ECO:0000313" key="10">
    <source>
        <dbReference type="Proteomes" id="UP000005239"/>
    </source>
</evidence>
<dbReference type="GO" id="GO:0006012">
    <property type="term" value="P:galactose metabolic process"/>
    <property type="evidence" value="ECO:0000318"/>
    <property type="project" value="GO_Central"/>
</dbReference>
<dbReference type="Pfam" id="PF10509">
    <property type="entry name" value="GalKase_gal_bdg"/>
    <property type="match status" value="1"/>
</dbReference>
<dbReference type="PANTHER" id="PTHR10457">
    <property type="entry name" value="MEVALONATE KINASE/GALACTOKINASE"/>
    <property type="match status" value="1"/>
</dbReference>
<dbReference type="PROSITE" id="PS00106">
    <property type="entry name" value="GALACTOKINASE"/>
    <property type="match status" value="1"/>
</dbReference>
<evidence type="ECO:0000259" key="7">
    <source>
        <dbReference type="Pfam" id="PF08544"/>
    </source>
</evidence>
<feature type="domain" description="GHMP kinase C-terminal" evidence="7">
    <location>
        <begin position="326"/>
        <end position="391"/>
    </location>
</feature>
<evidence type="ECO:0000256" key="3">
    <source>
        <dbReference type="ARBA" id="ARBA00022741"/>
    </source>
</evidence>
<dbReference type="PRINTS" id="PR00473">
    <property type="entry name" value="GALCTOKINASE"/>
</dbReference>
<keyword evidence="2" id="KW-0808">Transferase</keyword>
<dbReference type="AlphaFoldDB" id="A0A8R1YQE2"/>
<dbReference type="EnsemblMetazoa" id="PPA31641.1">
    <property type="protein sequence ID" value="PPA31641.1"/>
    <property type="gene ID" value="WBGene00204505"/>
</dbReference>
<dbReference type="Gene3D" id="3.30.230.10">
    <property type="match status" value="1"/>
</dbReference>
<sequence>MEDQFESRFGLRPKWRIECPGRVNIIGEHIDYHGYSVLPMALSVKTTLLVAPISQSEIRFENVDDFFEGHTECLPSNWERQMKPLWFHYLLAGWKEIVHEFGLDQKGFAILMDSSIPSSAGLSSSSSLVCAAALASLTVHTHGFPWKIIDKVRLAELCMKAEHRIGTVGGGMDQAAECLSQSGSALHISFNPLRCESVSLPSHCIFVVADSMERKNKAASNDFNSRVVEGRISTALLAKGLGIEKWKDMKTLKDVQEESSFTLEKLIEKCNDLPEQLNVIQVRELIGDHFDAISTQDTVENSSFTIRARAIHVYSEALRVQLFKVACFSEDINEMARLMNDSHSSCSQSYECSTPQMDKLVSSLITEGGALGARLTGAGWGGCAVALFHSDYLAKGDFPSHLNILFHSKPAEGIAIVHL</sequence>
<dbReference type="InterPro" id="IPR006206">
    <property type="entry name" value="Mevalonate/galactokinase"/>
</dbReference>
<dbReference type="InterPro" id="IPR036554">
    <property type="entry name" value="GHMP_kinase_C_sf"/>
</dbReference>
<dbReference type="Gene3D" id="3.30.70.3170">
    <property type="match status" value="1"/>
</dbReference>
<evidence type="ECO:0000256" key="5">
    <source>
        <dbReference type="ARBA" id="ARBA00022840"/>
    </source>
</evidence>
<name>A0A8R1YQE2_PRIPA</name>
<keyword evidence="4" id="KW-0418">Kinase</keyword>
<dbReference type="GO" id="GO:0005829">
    <property type="term" value="C:cytosol"/>
    <property type="evidence" value="ECO:0000318"/>
    <property type="project" value="GO_Central"/>
</dbReference>
<comment type="similarity">
    <text evidence="1">Belongs to the GHMP kinase family. GalK subfamily.</text>
</comment>
<organism evidence="9 10">
    <name type="scientific">Pristionchus pacificus</name>
    <name type="common">Parasitic nematode worm</name>
    <dbReference type="NCBI Taxonomy" id="54126"/>
    <lineage>
        <taxon>Eukaryota</taxon>
        <taxon>Metazoa</taxon>
        <taxon>Ecdysozoa</taxon>
        <taxon>Nematoda</taxon>
        <taxon>Chromadorea</taxon>
        <taxon>Rhabditida</taxon>
        <taxon>Rhabditina</taxon>
        <taxon>Diplogasteromorpha</taxon>
        <taxon>Diplogasteroidea</taxon>
        <taxon>Neodiplogasteridae</taxon>
        <taxon>Pristionchus</taxon>
    </lineage>
</organism>
<dbReference type="Gene3D" id="1.20.1440.340">
    <property type="match status" value="1"/>
</dbReference>
<dbReference type="SUPFAM" id="SSF54211">
    <property type="entry name" value="Ribosomal protein S5 domain 2-like"/>
    <property type="match status" value="1"/>
</dbReference>
<gene>
    <name evidence="9" type="primary">WBGene00204505</name>
</gene>
<dbReference type="NCBIfam" id="TIGR00131">
    <property type="entry name" value="gal_kin"/>
    <property type="match status" value="1"/>
</dbReference>
<dbReference type="Pfam" id="PF08544">
    <property type="entry name" value="GHMP_kinases_C"/>
    <property type="match status" value="1"/>
</dbReference>
<dbReference type="PROSITE" id="PS00627">
    <property type="entry name" value="GHMP_KINASES_ATP"/>
    <property type="match status" value="1"/>
</dbReference>
<dbReference type="PANTHER" id="PTHR10457:SF7">
    <property type="entry name" value="GALACTOKINASE-RELATED"/>
    <property type="match status" value="1"/>
</dbReference>
<dbReference type="InterPro" id="IPR006204">
    <property type="entry name" value="GHMP_kinase_N_dom"/>
</dbReference>
<protein>
    <recommendedName>
        <fullName evidence="11">Tag-96</fullName>
    </recommendedName>
</protein>
<dbReference type="Proteomes" id="UP000005239">
    <property type="component" value="Unassembled WGS sequence"/>
</dbReference>
<dbReference type="InterPro" id="IPR006203">
    <property type="entry name" value="GHMP_knse_ATP-bd_CS"/>
</dbReference>